<dbReference type="PANTHER" id="PTHR34227">
    <property type="entry name" value="CHAPERONE PROTEIN YCDY"/>
    <property type="match status" value="1"/>
</dbReference>
<dbReference type="InterPro" id="IPR050289">
    <property type="entry name" value="TorD/DmsD_chaperones"/>
</dbReference>
<dbReference type="InterPro" id="IPR036411">
    <property type="entry name" value="TorD-like_sf"/>
</dbReference>
<evidence type="ECO:0000256" key="1">
    <source>
        <dbReference type="ARBA" id="ARBA00023186"/>
    </source>
</evidence>
<name>A0A6L5WFL1_9BACT</name>
<dbReference type="Proteomes" id="UP000476338">
    <property type="component" value="Unassembled WGS sequence"/>
</dbReference>
<accession>A0A6L5WFL1</accession>
<gene>
    <name evidence="3" type="ORF">F1B92_01380</name>
</gene>
<dbReference type="PANTHER" id="PTHR34227:SF13">
    <property type="entry name" value="TAT PROOFREADING CHAPERONE DMSD-RELATED"/>
    <property type="match status" value="1"/>
</dbReference>
<organism evidence="3 4">
    <name type="scientific">Campylobacter portucalensis</name>
    <dbReference type="NCBI Taxonomy" id="2608384"/>
    <lineage>
        <taxon>Bacteria</taxon>
        <taxon>Pseudomonadati</taxon>
        <taxon>Campylobacterota</taxon>
        <taxon>Epsilonproteobacteria</taxon>
        <taxon>Campylobacterales</taxon>
        <taxon>Campylobacteraceae</taxon>
        <taxon>Campylobacter</taxon>
    </lineage>
</organism>
<keyword evidence="4" id="KW-1185">Reference proteome</keyword>
<comment type="caution">
    <text evidence="3">The sequence shown here is derived from an EMBL/GenBank/DDBJ whole genome shotgun (WGS) entry which is preliminary data.</text>
</comment>
<dbReference type="InterPro" id="IPR020945">
    <property type="entry name" value="DMSO/NO3_reduct_chaperone"/>
</dbReference>
<reference evidence="3 4" key="1">
    <citation type="submission" date="2019-09" db="EMBL/GenBank/DDBJ databases">
        <authorList>
            <person name="Silva M."/>
            <person name="Pereira G."/>
            <person name="Lopes-Da-Costa L."/>
            <person name="Silva E."/>
        </authorList>
    </citation>
    <scope>NUCLEOTIDE SEQUENCE [LARGE SCALE GENOMIC DNA]</scope>
    <source>
        <strain evidence="3 4">FMV-PI01</strain>
    </source>
</reference>
<evidence type="ECO:0000313" key="4">
    <source>
        <dbReference type="Proteomes" id="UP000476338"/>
    </source>
</evidence>
<evidence type="ECO:0000313" key="3">
    <source>
        <dbReference type="EMBL" id="MSN95858.1"/>
    </source>
</evidence>
<reference evidence="3 4" key="2">
    <citation type="submission" date="2020-03" db="EMBL/GenBank/DDBJ databases">
        <title>Campylobacter portucalensis sp. nov., a new species of Campylobacter isolated from the reproductive tract of bulls.</title>
        <authorList>
            <person name="Silva M.F."/>
            <person name="Pereira G."/>
            <person name="Carneiro C."/>
            <person name="Hemphill A."/>
            <person name="Mateus L."/>
            <person name="Lopes-Da-Costa L."/>
            <person name="Silva E."/>
        </authorList>
    </citation>
    <scope>NUCLEOTIDE SEQUENCE [LARGE SCALE GENOMIC DNA]</scope>
    <source>
        <strain evidence="3 4">FMV-PI01</strain>
    </source>
</reference>
<dbReference type="SUPFAM" id="SSF89155">
    <property type="entry name" value="TorD-like"/>
    <property type="match status" value="1"/>
</dbReference>
<dbReference type="RefSeq" id="WP_154570131.1">
    <property type="nucleotide sequence ID" value="NZ_VWSJ01000003.1"/>
</dbReference>
<feature type="region of interest" description="Disordered" evidence="2">
    <location>
        <begin position="211"/>
        <end position="235"/>
    </location>
</feature>
<dbReference type="EMBL" id="VWSJ01000003">
    <property type="protein sequence ID" value="MSN95858.1"/>
    <property type="molecule type" value="Genomic_DNA"/>
</dbReference>
<evidence type="ECO:0000256" key="2">
    <source>
        <dbReference type="SAM" id="MobiDB-lite"/>
    </source>
</evidence>
<sequence>MIEKNSLDNARIFYYSLLSRMFVFTYDLDRFKGLREAFKLIGQNPLNDLCKISALNVFENFDEIALSDEYDQIFHAPPSPVRTTLSFYNEGYESAQTTVMVKKFIGKTKIRKDSNFIENEDNFGFLFTAMSEFITFKTQGDYEYEDIAREFFIKFLNPFVDEFLNNIYIHKHSILYKDISNLGLCFFEFERAYYGVSDEVGRGEIKVNDGLSRSEKTRRESNKQKRSKGARDAIK</sequence>
<dbReference type="Gene3D" id="1.10.3480.10">
    <property type="entry name" value="TorD-like"/>
    <property type="match status" value="1"/>
</dbReference>
<dbReference type="Pfam" id="PF02613">
    <property type="entry name" value="Nitrate_red_del"/>
    <property type="match status" value="1"/>
</dbReference>
<dbReference type="AlphaFoldDB" id="A0A6L5WFL1"/>
<proteinExistence type="predicted"/>
<keyword evidence="1" id="KW-0143">Chaperone</keyword>
<protein>
    <submittedName>
        <fullName evidence="3">Molecular chaperone TorD family protein</fullName>
    </submittedName>
</protein>